<reference evidence="5 6" key="1">
    <citation type="submission" date="2015-09" db="EMBL/GenBank/DDBJ databases">
        <authorList>
            <consortium name="Pathogen Informatics"/>
        </authorList>
    </citation>
    <scope>NUCLEOTIDE SEQUENCE [LARGE SCALE GENOMIC DNA]</scope>
    <source>
        <strain evidence="5 6">2789STDY5608835</strain>
    </source>
</reference>
<dbReference type="Proteomes" id="UP000095395">
    <property type="component" value="Unassembled WGS sequence"/>
</dbReference>
<evidence type="ECO:0000259" key="4">
    <source>
        <dbReference type="Pfam" id="PF14659"/>
    </source>
</evidence>
<evidence type="ECO:0000256" key="2">
    <source>
        <dbReference type="ARBA" id="ARBA00023125"/>
    </source>
</evidence>
<dbReference type="InterPro" id="IPR004107">
    <property type="entry name" value="Integrase_SAM-like_N"/>
</dbReference>
<feature type="domain" description="Integrase SAM-like N-terminal" evidence="4">
    <location>
        <begin position="58"/>
        <end position="114"/>
    </location>
</feature>
<protein>
    <recommendedName>
        <fullName evidence="7">Site-specific integrase</fullName>
    </recommendedName>
</protein>
<proteinExistence type="inferred from homology"/>
<dbReference type="InterPro" id="IPR028259">
    <property type="entry name" value="AP2-like_int_N"/>
</dbReference>
<evidence type="ECO:0000313" key="6">
    <source>
        <dbReference type="Proteomes" id="UP000095395"/>
    </source>
</evidence>
<evidence type="ECO:0000256" key="1">
    <source>
        <dbReference type="ARBA" id="ARBA00008857"/>
    </source>
</evidence>
<dbReference type="AlphaFoldDB" id="A0A174CWF0"/>
<dbReference type="InterPro" id="IPR010998">
    <property type="entry name" value="Integrase_recombinase_N"/>
</dbReference>
<organism evidence="5 6">
    <name type="scientific">Roseburia inulinivorans</name>
    <dbReference type="NCBI Taxonomy" id="360807"/>
    <lineage>
        <taxon>Bacteria</taxon>
        <taxon>Bacillati</taxon>
        <taxon>Bacillota</taxon>
        <taxon>Clostridia</taxon>
        <taxon>Lachnospirales</taxon>
        <taxon>Lachnospiraceae</taxon>
        <taxon>Roseburia</taxon>
    </lineage>
</organism>
<gene>
    <name evidence="5" type="ORF">ERS852392_02385</name>
</gene>
<dbReference type="InterPro" id="IPR011010">
    <property type="entry name" value="DNA_brk_join_enz"/>
</dbReference>
<dbReference type="SUPFAM" id="SSF56349">
    <property type="entry name" value="DNA breaking-rejoining enzymes"/>
    <property type="match status" value="1"/>
</dbReference>
<evidence type="ECO:0000313" key="5">
    <source>
        <dbReference type="EMBL" id="CUO17483.1"/>
    </source>
</evidence>
<keyword evidence="2" id="KW-0238">DNA-binding</keyword>
<dbReference type="Pfam" id="PF14659">
    <property type="entry name" value="Phage_int_SAM_3"/>
    <property type="match status" value="1"/>
</dbReference>
<name>A0A174CWF0_9FIRM</name>
<dbReference type="Gene3D" id="1.10.150.130">
    <property type="match status" value="1"/>
</dbReference>
<comment type="similarity">
    <text evidence="1">Belongs to the 'phage' integrase family.</text>
</comment>
<dbReference type="EMBL" id="CYYR01000017">
    <property type="protein sequence ID" value="CUO17483.1"/>
    <property type="molecule type" value="Genomic_DNA"/>
</dbReference>
<dbReference type="RefSeq" id="WP_242864099.1">
    <property type="nucleotide sequence ID" value="NZ_CYYR01000017.1"/>
</dbReference>
<evidence type="ECO:0000259" key="3">
    <source>
        <dbReference type="Pfam" id="PF14657"/>
    </source>
</evidence>
<dbReference type="Pfam" id="PF14657">
    <property type="entry name" value="Arm-DNA-bind_4"/>
    <property type="match status" value="1"/>
</dbReference>
<sequence>MAVMKNQKTGMWEVRTYYKDWTGTRRQKTKRGFAKKSEAQEWERAFKLKDEMNINMKFKDFAELYLSDIQPRIKYNSFLTKKHIIETKILPYFGRRKLNEIRPADVIQWQNEIMKLKSNKTFL</sequence>
<feature type="domain" description="AP2-like integrase N-terminal" evidence="3">
    <location>
        <begin position="12"/>
        <end position="53"/>
    </location>
</feature>
<dbReference type="GO" id="GO:0003677">
    <property type="term" value="F:DNA binding"/>
    <property type="evidence" value="ECO:0007669"/>
    <property type="project" value="UniProtKB-KW"/>
</dbReference>
<dbReference type="GO" id="GO:0015074">
    <property type="term" value="P:DNA integration"/>
    <property type="evidence" value="ECO:0007669"/>
    <property type="project" value="InterPro"/>
</dbReference>
<evidence type="ECO:0008006" key="7">
    <source>
        <dbReference type="Google" id="ProtNLM"/>
    </source>
</evidence>
<accession>A0A174CWF0</accession>